<organism evidence="2 3">
    <name type="scientific">Auxenochlorella protothecoides</name>
    <name type="common">Green microalga</name>
    <name type="synonym">Chlorella protothecoides</name>
    <dbReference type="NCBI Taxonomy" id="3075"/>
    <lineage>
        <taxon>Eukaryota</taxon>
        <taxon>Viridiplantae</taxon>
        <taxon>Chlorophyta</taxon>
        <taxon>core chlorophytes</taxon>
        <taxon>Trebouxiophyceae</taxon>
        <taxon>Chlorellales</taxon>
        <taxon>Chlorellaceae</taxon>
        <taxon>Auxenochlorella</taxon>
    </lineage>
</organism>
<evidence type="ECO:0000256" key="1">
    <source>
        <dbReference type="SAM" id="MobiDB-lite"/>
    </source>
</evidence>
<protein>
    <submittedName>
        <fullName evidence="2">Uncharacterized protein</fullName>
    </submittedName>
</protein>
<feature type="compositionally biased region" description="Polar residues" evidence="1">
    <location>
        <begin position="278"/>
        <end position="288"/>
    </location>
</feature>
<dbReference type="EMBL" id="QOKY01000160">
    <property type="protein sequence ID" value="RMZ55597.1"/>
    <property type="molecule type" value="Genomic_DNA"/>
</dbReference>
<feature type="region of interest" description="Disordered" evidence="1">
    <location>
        <begin position="247"/>
        <end position="289"/>
    </location>
</feature>
<evidence type="ECO:0000313" key="3">
    <source>
        <dbReference type="Proteomes" id="UP000279271"/>
    </source>
</evidence>
<feature type="region of interest" description="Disordered" evidence="1">
    <location>
        <begin position="1"/>
        <end position="22"/>
    </location>
</feature>
<gene>
    <name evidence="2" type="ORF">APUTEX25_000180</name>
</gene>
<proteinExistence type="predicted"/>
<accession>A0A3M7KZ24</accession>
<comment type="caution">
    <text evidence="2">The sequence shown here is derived from an EMBL/GenBank/DDBJ whole genome shotgun (WGS) entry which is preliminary data.</text>
</comment>
<feature type="non-terminal residue" evidence="2">
    <location>
        <position position="1"/>
    </location>
</feature>
<reference evidence="3" key="1">
    <citation type="journal article" date="2018" name="Algal Res.">
        <title>Characterization of plant carbon substrate utilization by Auxenochlorella protothecoides.</title>
        <authorList>
            <person name="Vogler B.W."/>
            <person name="Starkenburg S.R."/>
            <person name="Sudasinghe N."/>
            <person name="Schambach J.Y."/>
            <person name="Rollin J.A."/>
            <person name="Pattathil S."/>
            <person name="Barry A.N."/>
        </authorList>
    </citation>
    <scope>NUCLEOTIDE SEQUENCE [LARGE SCALE GENOMIC DNA]</scope>
    <source>
        <strain evidence="3">UTEX 25</strain>
    </source>
</reference>
<feature type="region of interest" description="Disordered" evidence="1">
    <location>
        <begin position="178"/>
        <end position="198"/>
    </location>
</feature>
<feature type="compositionally biased region" description="Low complexity" evidence="1">
    <location>
        <begin position="265"/>
        <end position="277"/>
    </location>
</feature>
<evidence type="ECO:0000313" key="2">
    <source>
        <dbReference type="EMBL" id="RMZ55597.1"/>
    </source>
</evidence>
<dbReference type="Proteomes" id="UP000279271">
    <property type="component" value="Unassembled WGS sequence"/>
</dbReference>
<feature type="region of interest" description="Disordered" evidence="1">
    <location>
        <begin position="138"/>
        <end position="166"/>
    </location>
</feature>
<feature type="compositionally biased region" description="Pro residues" evidence="1">
    <location>
        <begin position="250"/>
        <end position="264"/>
    </location>
</feature>
<sequence length="453" mass="46711">ISSMTGWAPRPSPPLPQHTWRPTEVPPIHGLTLVFRAPWSASGGARRMAGVRAVLESRVGGAAQLRLAVYDRRGRAAVSTLHLHGAEQKEFPLLPGLGKPSWQCAARDMTWWLVFETPMQQTAFRGLLQYWGERSSQSLGGHTSAGASQPSSPASPRPGMGAAGRPFARGRVLDASSPLSRPASYLPRPPGAEGCGRGAGPLRPLWPAPGAFPSVSLAGGALVPECYPYQNLPSPISSLHSGTCSLGAAPAPPRSPNPAWPPAAAPDRSAAASASSSLDLFQGSSPEENASLGADAYQSALEALSMSIEGAEVHATSPPPALLGGRGTPGLGAAVAPAGHANPPLAVEAGEWHALRLLDATPPPHLERQALALGCRAASLASPFELGPLPDLDGLWDDLGGEELSPHQGRCSGESLVGEGVAKRARPSPAAALCAQRSCPAYFTPLALTPFPG</sequence>
<dbReference type="AlphaFoldDB" id="A0A3M7KZ24"/>
<name>A0A3M7KZ24_AUXPR</name>
<feature type="compositionally biased region" description="Low complexity" evidence="1">
    <location>
        <begin position="144"/>
        <end position="154"/>
    </location>
</feature>